<reference evidence="2" key="1">
    <citation type="submission" date="2022-11" db="UniProtKB">
        <authorList>
            <consortium name="WormBaseParasite"/>
        </authorList>
    </citation>
    <scope>IDENTIFICATION</scope>
</reference>
<sequence length="226" mass="23719">MFGKFIILSLAFFAGSLYAQTCLDSIGLAKQCPKTCKICAAVAGGNISTTTAAPESPNAQTCLDSIGLAKQCPKTCKICAAVAGGNISTTTAAPESPNAQTCLDIIGPCLSGKCFEGTSCINDVCCTVAPEQNCENVLDDSFCTMMADKCTDEYLKDVMSLDCPKTCQTCGYILTTTVAPESPDESCMDKVGESGTSDCPKNADLCNSSFYYELMTEQCPKTCGRC</sequence>
<protein>
    <submittedName>
        <fullName evidence="2">ShKT domain-containing protein</fullName>
    </submittedName>
</protein>
<dbReference type="WBParaSite" id="ES5_v2.g21253.t1">
    <property type="protein sequence ID" value="ES5_v2.g21253.t1"/>
    <property type="gene ID" value="ES5_v2.g21253"/>
</dbReference>
<proteinExistence type="predicted"/>
<organism evidence="1 2">
    <name type="scientific">Panagrolaimus sp. ES5</name>
    <dbReference type="NCBI Taxonomy" id="591445"/>
    <lineage>
        <taxon>Eukaryota</taxon>
        <taxon>Metazoa</taxon>
        <taxon>Ecdysozoa</taxon>
        <taxon>Nematoda</taxon>
        <taxon>Chromadorea</taxon>
        <taxon>Rhabditida</taxon>
        <taxon>Tylenchina</taxon>
        <taxon>Panagrolaimomorpha</taxon>
        <taxon>Panagrolaimoidea</taxon>
        <taxon>Panagrolaimidae</taxon>
        <taxon>Panagrolaimus</taxon>
    </lineage>
</organism>
<accession>A0AC34FV74</accession>
<dbReference type="Proteomes" id="UP000887579">
    <property type="component" value="Unplaced"/>
</dbReference>
<evidence type="ECO:0000313" key="2">
    <source>
        <dbReference type="WBParaSite" id="ES5_v2.g21253.t1"/>
    </source>
</evidence>
<name>A0AC34FV74_9BILA</name>
<evidence type="ECO:0000313" key="1">
    <source>
        <dbReference type="Proteomes" id="UP000887579"/>
    </source>
</evidence>